<dbReference type="Proteomes" id="UP000760494">
    <property type="component" value="Unassembled WGS sequence"/>
</dbReference>
<dbReference type="InterPro" id="IPR043502">
    <property type="entry name" value="DNA/RNA_pol_sf"/>
</dbReference>
<evidence type="ECO:0000256" key="6">
    <source>
        <dbReference type="ARBA" id="ARBA00022801"/>
    </source>
</evidence>
<gene>
    <name evidence="10" type="ORF">C2S_8953</name>
</gene>
<evidence type="ECO:0000256" key="1">
    <source>
        <dbReference type="ARBA" id="ARBA00004173"/>
    </source>
</evidence>
<keyword evidence="3" id="KW-0548">Nucleotidyltransferase</keyword>
<dbReference type="GO" id="GO:0016787">
    <property type="term" value="F:hydrolase activity"/>
    <property type="evidence" value="ECO:0007669"/>
    <property type="project" value="UniProtKB-KW"/>
</dbReference>
<accession>A0A9Q9UBM7</accession>
<keyword evidence="8" id="KW-0496">Mitochondrion</keyword>
<dbReference type="GO" id="GO:0005739">
    <property type="term" value="C:mitochondrion"/>
    <property type="evidence" value="ECO:0007669"/>
    <property type="project" value="UniProtKB-SubCell"/>
</dbReference>
<evidence type="ECO:0000259" key="9">
    <source>
        <dbReference type="Pfam" id="PF17917"/>
    </source>
</evidence>
<feature type="domain" description="Reverse transcriptase RNase H-like" evidence="9">
    <location>
        <begin position="2"/>
        <end position="58"/>
    </location>
</feature>
<name>A0A9Q9UBM7_FUSFU</name>
<dbReference type="Pfam" id="PF17917">
    <property type="entry name" value="RT_RNaseH"/>
    <property type="match status" value="1"/>
</dbReference>
<keyword evidence="7" id="KW-0695">RNA-directed DNA polymerase</keyword>
<dbReference type="AlphaFoldDB" id="A0A9Q9UBM7"/>
<dbReference type="GO" id="GO:0004519">
    <property type="term" value="F:endonuclease activity"/>
    <property type="evidence" value="ECO:0007669"/>
    <property type="project" value="UniProtKB-KW"/>
</dbReference>
<organism evidence="10 11">
    <name type="scientific">Fusarium fujikuroi</name>
    <name type="common">Bakanae and foot rot disease fungus</name>
    <name type="synonym">Gibberella fujikuroi</name>
    <dbReference type="NCBI Taxonomy" id="5127"/>
    <lineage>
        <taxon>Eukaryota</taxon>
        <taxon>Fungi</taxon>
        <taxon>Dikarya</taxon>
        <taxon>Ascomycota</taxon>
        <taxon>Pezizomycotina</taxon>
        <taxon>Sordariomycetes</taxon>
        <taxon>Hypocreomycetidae</taxon>
        <taxon>Hypocreales</taxon>
        <taxon>Nectriaceae</taxon>
        <taxon>Fusarium</taxon>
        <taxon>Fusarium fujikuroi species complex</taxon>
    </lineage>
</organism>
<evidence type="ECO:0000256" key="5">
    <source>
        <dbReference type="ARBA" id="ARBA00022759"/>
    </source>
</evidence>
<evidence type="ECO:0000256" key="3">
    <source>
        <dbReference type="ARBA" id="ARBA00022695"/>
    </source>
</evidence>
<evidence type="ECO:0000256" key="8">
    <source>
        <dbReference type="ARBA" id="ARBA00023128"/>
    </source>
</evidence>
<sequence>MPICFISQTLSGAETRYGPTELEIAALVWAMKRLKAYIGLSEGSLIVFIDYLAIKQIYNLHVFYIPKKKNFIPNAFSCLKALETNENVKRLYPDYTALDDIVDNKPVDANRLNGEDAVSALKRGMPFTLKDRLLYYK</sequence>
<dbReference type="InterPro" id="IPR041373">
    <property type="entry name" value="RT_RNaseH"/>
</dbReference>
<protein>
    <recommendedName>
        <fullName evidence="9">Reverse transcriptase RNase H-like domain-containing protein</fullName>
    </recommendedName>
</protein>
<evidence type="ECO:0000313" key="10">
    <source>
        <dbReference type="EMBL" id="VTT73221.1"/>
    </source>
</evidence>
<comment type="subcellular location">
    <subcellularLocation>
        <location evidence="1">Mitochondrion</location>
    </subcellularLocation>
</comment>
<evidence type="ECO:0000256" key="4">
    <source>
        <dbReference type="ARBA" id="ARBA00022722"/>
    </source>
</evidence>
<evidence type="ECO:0000313" key="11">
    <source>
        <dbReference type="Proteomes" id="UP000760494"/>
    </source>
</evidence>
<reference evidence="10" key="1">
    <citation type="submission" date="2019-05" db="EMBL/GenBank/DDBJ databases">
        <authorList>
            <person name="Piombo E."/>
        </authorList>
    </citation>
    <scope>NUCLEOTIDE SEQUENCE</scope>
    <source>
        <strain evidence="10">C2S</strain>
    </source>
</reference>
<keyword evidence="4" id="KW-0540">Nuclease</keyword>
<dbReference type="GO" id="GO:0003964">
    <property type="term" value="F:RNA-directed DNA polymerase activity"/>
    <property type="evidence" value="ECO:0007669"/>
    <property type="project" value="UniProtKB-KW"/>
</dbReference>
<keyword evidence="5" id="KW-0255">Endonuclease</keyword>
<dbReference type="EMBL" id="CABFJX010000368">
    <property type="protein sequence ID" value="VTT73221.1"/>
    <property type="molecule type" value="Genomic_DNA"/>
</dbReference>
<evidence type="ECO:0000256" key="2">
    <source>
        <dbReference type="ARBA" id="ARBA00022679"/>
    </source>
</evidence>
<dbReference type="SUPFAM" id="SSF56672">
    <property type="entry name" value="DNA/RNA polymerases"/>
    <property type="match status" value="1"/>
</dbReference>
<keyword evidence="2" id="KW-0808">Transferase</keyword>
<keyword evidence="6" id="KW-0378">Hydrolase</keyword>
<proteinExistence type="predicted"/>
<comment type="caution">
    <text evidence="10">The sequence shown here is derived from an EMBL/GenBank/DDBJ whole genome shotgun (WGS) entry which is preliminary data.</text>
</comment>
<evidence type="ECO:0000256" key="7">
    <source>
        <dbReference type="ARBA" id="ARBA00022918"/>
    </source>
</evidence>